<evidence type="ECO:0000313" key="4">
    <source>
        <dbReference type="Proteomes" id="UP000038010"/>
    </source>
</evidence>
<name>A0A0N1HTF3_9EURO</name>
<dbReference type="SUPFAM" id="SSF89733">
    <property type="entry name" value="L-sulfolactate dehydrogenase-like"/>
    <property type="match status" value="1"/>
</dbReference>
<dbReference type="InterPro" id="IPR036111">
    <property type="entry name" value="Mal/L-sulfo/L-lacto_DH-like_sf"/>
</dbReference>
<dbReference type="Gene3D" id="1.10.1530.10">
    <property type="match status" value="1"/>
</dbReference>
<dbReference type="PANTHER" id="PTHR11091">
    <property type="entry name" value="OXIDOREDUCTASE-RELATED"/>
    <property type="match status" value="1"/>
</dbReference>
<evidence type="ECO:0000313" key="3">
    <source>
        <dbReference type="EMBL" id="KPI42285.1"/>
    </source>
</evidence>
<accession>A0A0N1HTF3</accession>
<keyword evidence="4" id="KW-1185">Reference proteome</keyword>
<sequence>MKISTEDGHNLVSSALQKIGYTPESTKIIADHLIDSELRGYGVAGLARALSIADRLAGKPPAQTTKTTRSAPATAQIDGQDTLGYLVAYEATQVAIAKAKSNGVSAVGASGTWYTGMLSYYAEMAAKEDLVAIIASNCTAWVAPEGGYRPIFGTNPWCVGFPTGDGQPPVIYDIGTSKILHADVLLANRLGRELPPDSVFDKDGNDTVSPQDALSGALKVWGGHRGSGLAITVQLLGVMAGSAAFPPDLAGFGYMIVMVDPAQFRPIEEFKAEVDAFSKAMREGPALDKGKKLRMPFERSFGIREEGRNRGEFEVEDGVVERLKKLIDG</sequence>
<evidence type="ECO:0000256" key="1">
    <source>
        <dbReference type="ARBA" id="ARBA00006056"/>
    </source>
</evidence>
<dbReference type="Proteomes" id="UP000038010">
    <property type="component" value="Unassembled WGS sequence"/>
</dbReference>
<dbReference type="InterPro" id="IPR043144">
    <property type="entry name" value="Mal/L-sulf/L-lact_DH-like_ah"/>
</dbReference>
<evidence type="ECO:0000256" key="2">
    <source>
        <dbReference type="ARBA" id="ARBA00023002"/>
    </source>
</evidence>
<protein>
    <submittedName>
        <fullName evidence="3">Malate/(S)-sulfolactate dehydrogenase</fullName>
    </submittedName>
</protein>
<dbReference type="InterPro" id="IPR043143">
    <property type="entry name" value="Mal/L-sulf/L-lact_DH-like_NADP"/>
</dbReference>
<comment type="similarity">
    <text evidence="1">Belongs to the LDH2/MDH2 oxidoreductase family.</text>
</comment>
<dbReference type="STRING" id="1664694.A0A0N1HTF3"/>
<dbReference type="GeneID" id="28742155"/>
<dbReference type="AlphaFoldDB" id="A0A0N1HTF3"/>
<dbReference type="EMBL" id="LFJN01000007">
    <property type="protein sequence ID" value="KPI42285.1"/>
    <property type="molecule type" value="Genomic_DNA"/>
</dbReference>
<dbReference type="OrthoDB" id="7881616at2759"/>
<dbReference type="GO" id="GO:0016491">
    <property type="term" value="F:oxidoreductase activity"/>
    <property type="evidence" value="ECO:0007669"/>
    <property type="project" value="UniProtKB-KW"/>
</dbReference>
<gene>
    <name evidence="3" type="ORF">AB675_9714</name>
</gene>
<comment type="caution">
    <text evidence="3">The sequence shown here is derived from an EMBL/GenBank/DDBJ whole genome shotgun (WGS) entry which is preliminary data.</text>
</comment>
<organism evidence="3 4">
    <name type="scientific">Cyphellophora attinorum</name>
    <dbReference type="NCBI Taxonomy" id="1664694"/>
    <lineage>
        <taxon>Eukaryota</taxon>
        <taxon>Fungi</taxon>
        <taxon>Dikarya</taxon>
        <taxon>Ascomycota</taxon>
        <taxon>Pezizomycotina</taxon>
        <taxon>Eurotiomycetes</taxon>
        <taxon>Chaetothyriomycetidae</taxon>
        <taxon>Chaetothyriales</taxon>
        <taxon>Cyphellophoraceae</taxon>
        <taxon>Cyphellophora</taxon>
    </lineage>
</organism>
<dbReference type="RefSeq" id="XP_018002248.1">
    <property type="nucleotide sequence ID" value="XM_018150275.1"/>
</dbReference>
<dbReference type="Pfam" id="PF02615">
    <property type="entry name" value="Ldh_2"/>
    <property type="match status" value="1"/>
</dbReference>
<reference evidence="3 4" key="1">
    <citation type="submission" date="2015-06" db="EMBL/GenBank/DDBJ databases">
        <title>Draft genome of the ant-associated black yeast Phialophora attae CBS 131958.</title>
        <authorList>
            <person name="Moreno L.F."/>
            <person name="Stielow B.J."/>
            <person name="de Hoog S."/>
            <person name="Vicente V.A."/>
            <person name="Weiss V.A."/>
            <person name="de Vries M."/>
            <person name="Cruz L.M."/>
            <person name="Souza E.M."/>
        </authorList>
    </citation>
    <scope>NUCLEOTIDE SEQUENCE [LARGE SCALE GENOMIC DNA]</scope>
    <source>
        <strain evidence="3 4">CBS 131958</strain>
    </source>
</reference>
<dbReference type="VEuPathDB" id="FungiDB:AB675_9714"/>
<proteinExistence type="inferred from homology"/>
<keyword evidence="2" id="KW-0560">Oxidoreductase</keyword>
<dbReference type="InterPro" id="IPR003767">
    <property type="entry name" value="Malate/L-lactate_DH-like"/>
</dbReference>
<dbReference type="PANTHER" id="PTHR11091:SF0">
    <property type="entry name" value="MALATE DEHYDROGENASE"/>
    <property type="match status" value="1"/>
</dbReference>
<dbReference type="Gene3D" id="3.30.1370.60">
    <property type="entry name" value="Hypothetical oxidoreductase yiak, domain 2"/>
    <property type="match status" value="1"/>
</dbReference>